<feature type="region of interest" description="Disordered" evidence="1">
    <location>
        <begin position="281"/>
        <end position="302"/>
    </location>
</feature>
<dbReference type="Proteomes" id="UP000016856">
    <property type="component" value="Unassembled WGS sequence"/>
</dbReference>
<gene>
    <name evidence="2" type="ORF">O163_13770</name>
</gene>
<dbReference type="AlphaFoldDB" id="U5CD50"/>
<sequence>MSQKFNWDDFWYVYKAITETEPLYKRDFEEEVEKAKEKLIKLFGSTKIEIEKEINLTLEEQGEITSKYIDSIKERAVKRNFSKKVINKLQKIMLFFLQLDIDKEDLMTGYITKKSRIIKTREDVIPGMKISKALRIILKEKGLEEYTDFLIQDLSILQGQLKHTNSPVKIVVSLEPIDFLLASDVTTGWRTCHSIITGTHPAGNLSYLFDSHTVIAYAYRTEESAWGLKLPKKLWRQWVHIDVKNAIALFQRQYPTEMLSFEKAARFIVGEALKNTMVQKKAGGKGTGKKEMMNATFSTKQK</sequence>
<dbReference type="RefSeq" id="WP_022588887.1">
    <property type="nucleotide sequence ID" value="NZ_AXDC01000052.1"/>
</dbReference>
<proteinExistence type="predicted"/>
<protein>
    <submittedName>
        <fullName evidence="2">Uncharacterized protein</fullName>
    </submittedName>
</protein>
<accession>U5CD50</accession>
<evidence type="ECO:0000256" key="1">
    <source>
        <dbReference type="SAM" id="MobiDB-lite"/>
    </source>
</evidence>
<evidence type="ECO:0000313" key="2">
    <source>
        <dbReference type="EMBL" id="ERM90835.1"/>
    </source>
</evidence>
<reference evidence="2 3" key="1">
    <citation type="journal article" date="2013" name="Genome Announc.">
        <title>Draft Genome Sequence of an Anaerobic and Extremophilic Bacterium, Caldanaerobacter yonseiensis, Isolated from a Geothermal Hot Stream.</title>
        <authorList>
            <person name="Lee S.J."/>
            <person name="Lee Y.J."/>
            <person name="Park G.S."/>
            <person name="Kim B.C."/>
            <person name="Lee S.J."/>
            <person name="Shin J.H."/>
            <person name="Lee D.W."/>
        </authorList>
    </citation>
    <scope>NUCLEOTIDE SEQUENCE [LARGE SCALE GENOMIC DNA]</scope>
    <source>
        <strain evidence="2 3">KB-1</strain>
    </source>
</reference>
<evidence type="ECO:0000313" key="3">
    <source>
        <dbReference type="Proteomes" id="UP000016856"/>
    </source>
</evidence>
<name>U5CD50_CALSX</name>
<dbReference type="EMBL" id="AXDC01000052">
    <property type="protein sequence ID" value="ERM90835.1"/>
    <property type="molecule type" value="Genomic_DNA"/>
</dbReference>
<organism evidence="2 3">
    <name type="scientific">Caldanaerobacter subterraneus subsp. yonseiensis KB-1</name>
    <dbReference type="NCBI Taxonomy" id="1388761"/>
    <lineage>
        <taxon>Bacteria</taxon>
        <taxon>Bacillati</taxon>
        <taxon>Bacillota</taxon>
        <taxon>Clostridia</taxon>
        <taxon>Thermoanaerobacterales</taxon>
        <taxon>Thermoanaerobacteraceae</taxon>
        <taxon>Caldanaerobacter</taxon>
    </lineage>
</organism>
<dbReference type="PATRIC" id="fig|1388761.3.peg.2758"/>
<comment type="caution">
    <text evidence="2">The sequence shown here is derived from an EMBL/GenBank/DDBJ whole genome shotgun (WGS) entry which is preliminary data.</text>
</comment>